<dbReference type="Gene3D" id="3.30.420.10">
    <property type="entry name" value="Ribonuclease H-like superfamily/Ribonuclease H"/>
    <property type="match status" value="1"/>
</dbReference>
<dbReference type="Pfam" id="PF18701">
    <property type="entry name" value="DUF5641"/>
    <property type="match status" value="1"/>
</dbReference>
<dbReference type="CDD" id="cd00303">
    <property type="entry name" value="retropepsin_like"/>
    <property type="match status" value="1"/>
</dbReference>
<dbReference type="InterPro" id="IPR040676">
    <property type="entry name" value="DUF5641"/>
</dbReference>
<dbReference type="EMBL" id="JBEDNZ010000019">
    <property type="protein sequence ID" value="KAL0820481.1"/>
    <property type="molecule type" value="Genomic_DNA"/>
</dbReference>
<dbReference type="InterPro" id="IPR021109">
    <property type="entry name" value="Peptidase_aspartic_dom_sf"/>
</dbReference>
<sequence length="1166" mass="131816">MDLKALKRSRSSIKAKLTIFKSHLDKLLPSKQLNKIQIHELDLRLNKLKDLYNEFDSAQSEIENLCEIPGDEYEERENFENSYFQTLAAAQDLLDRNAVPGSDGSETGSCGNTALPGLPNIKLPTINLPTFSGRCRDWLEYYNTYCSLIHDNVSIPKIHKFHYLRSSLKDSAASIIQSLDFSVENYDIAWSLICDRYHNDKILVNNHIQALAIHNIIDTVNKNLRALKSLNLPTQHWDMLIIHMISSKLDSATFRDWESHHNTLKGFPTLDEFINFLKNRASLLETMEESLHKPRRHSDITPIRSKSFVASPTTNKGRCPVCKNGHAIYQCFKFKAMPIEARIDFVKKLNLCKNCLRQGHNENVCKLGHCKLCSQRHNSMLHIESTPITPKSSDCVVLPTSHTSESQVVHNKQSPNSIQNVTLSSTHTHSQVLLSTALINVVDNDGQLHQIRALLDNGSTSTFITESLVQKLNISSYATAISVQGINNQLSKITQQCDVTISSLTNSGYKADVNCFIVPHITQCIPINKINCGSISIPKHIHLADPTFNIPSEVQMLLGADLFWDVLTSNQIHLGQGKPTLVETKLGWLVSGCIHTSNSHKHKQYTNRTVHCNFSSNIEHKLNRFFEVESIPITQQTSTKGESECENIFTQTTFRQSQGRFVVTIPLKESPESLGDSRAQALLRFQSLENKFKRNPNFKQKYTEFMTEYESLGHMTENTQTQVDSIEHFLPHHGVLREDSLTTKLRTVFDASAVTDSGKSFNDIQHIGPSVQDDLISILIRFRQYKFVVTSDIEKMYRQILVSEDQRSLQQIFWRSDPAQEIKQFKLNTVTYGTASAPYLATRCLVELGKQCKNTEVSKTILHDFFVDDLVTGSDDMTTLIDTCKGVVQELHSAQFHLQLVTDLTSQGFLAALDRFVSRRGTPTTIFSDNGTNFVGAYNELSQFLKRNSNDIVFSAGERNINFKFCPAYSPHFNGLAEGSVKSVKHHLKRVLSLANLDYEEMHTVLVQIEAILNSRPLTPLSSDPNDLIPLTPAHFLIGRPLTLISAPQVEDSKICTLSRYKRVHALKAHFWKRYYTEYISELQRRTKWATNKSQPQSGDMVLVKDDRLPPSRWQLGRVTAVFPGADGANRVADIRTASGTLRRAYNRICPLPILEQRPVPRGAAC</sequence>
<dbReference type="GO" id="GO:0042575">
    <property type="term" value="C:DNA polymerase complex"/>
    <property type="evidence" value="ECO:0007669"/>
    <property type="project" value="UniProtKB-ARBA"/>
</dbReference>
<name>A0ABD0SKX3_LOXSC</name>
<dbReference type="SUPFAM" id="SSF53098">
    <property type="entry name" value="Ribonuclease H-like"/>
    <property type="match status" value="1"/>
</dbReference>
<accession>A0ABD0SKX3</accession>
<organism evidence="2 3">
    <name type="scientific">Loxostege sticticalis</name>
    <name type="common">Beet webworm moth</name>
    <dbReference type="NCBI Taxonomy" id="481309"/>
    <lineage>
        <taxon>Eukaryota</taxon>
        <taxon>Metazoa</taxon>
        <taxon>Ecdysozoa</taxon>
        <taxon>Arthropoda</taxon>
        <taxon>Hexapoda</taxon>
        <taxon>Insecta</taxon>
        <taxon>Pterygota</taxon>
        <taxon>Neoptera</taxon>
        <taxon>Endopterygota</taxon>
        <taxon>Lepidoptera</taxon>
        <taxon>Glossata</taxon>
        <taxon>Ditrysia</taxon>
        <taxon>Pyraloidea</taxon>
        <taxon>Crambidae</taxon>
        <taxon>Pyraustinae</taxon>
        <taxon>Loxostege</taxon>
    </lineage>
</organism>
<protein>
    <recommendedName>
        <fullName evidence="1">Integrase catalytic domain-containing protein</fullName>
    </recommendedName>
</protein>
<evidence type="ECO:0000313" key="2">
    <source>
        <dbReference type="EMBL" id="KAL0820481.1"/>
    </source>
</evidence>
<feature type="domain" description="Integrase catalytic" evidence="1">
    <location>
        <begin position="834"/>
        <end position="1041"/>
    </location>
</feature>
<dbReference type="InterPro" id="IPR043502">
    <property type="entry name" value="DNA/RNA_pol_sf"/>
</dbReference>
<dbReference type="Pfam" id="PF03564">
    <property type="entry name" value="DUF1759"/>
    <property type="match status" value="1"/>
</dbReference>
<dbReference type="SUPFAM" id="SSF50630">
    <property type="entry name" value="Acid proteases"/>
    <property type="match status" value="1"/>
</dbReference>
<dbReference type="PANTHER" id="PTHR47331">
    <property type="entry name" value="PHD-TYPE DOMAIN-CONTAINING PROTEIN"/>
    <property type="match status" value="1"/>
</dbReference>
<dbReference type="PANTHER" id="PTHR47331:SF5">
    <property type="entry name" value="RIBONUCLEASE H"/>
    <property type="match status" value="1"/>
</dbReference>
<dbReference type="InterPro" id="IPR005312">
    <property type="entry name" value="DUF1759"/>
</dbReference>
<dbReference type="Gene3D" id="2.40.70.10">
    <property type="entry name" value="Acid Proteases"/>
    <property type="match status" value="1"/>
</dbReference>
<gene>
    <name evidence="2" type="ORF">ABMA28_006346</name>
</gene>
<evidence type="ECO:0000313" key="3">
    <source>
        <dbReference type="Proteomes" id="UP001549921"/>
    </source>
</evidence>
<dbReference type="AlphaFoldDB" id="A0ABD0SKX3"/>
<dbReference type="GO" id="GO:0071897">
    <property type="term" value="P:DNA biosynthetic process"/>
    <property type="evidence" value="ECO:0007669"/>
    <property type="project" value="UniProtKB-ARBA"/>
</dbReference>
<comment type="caution">
    <text evidence="2">The sequence shown here is derived from an EMBL/GenBank/DDBJ whole genome shotgun (WGS) entry which is preliminary data.</text>
</comment>
<reference evidence="2 3" key="1">
    <citation type="submission" date="2024-06" db="EMBL/GenBank/DDBJ databases">
        <title>A chromosome-level genome assembly of beet webworm, Loxostege sticticalis.</title>
        <authorList>
            <person name="Zhang Y."/>
        </authorList>
    </citation>
    <scope>NUCLEOTIDE SEQUENCE [LARGE SCALE GENOMIC DNA]</scope>
    <source>
        <strain evidence="2">AQ028</strain>
        <tissue evidence="2">Male pupae</tissue>
    </source>
</reference>
<dbReference type="Proteomes" id="UP001549921">
    <property type="component" value="Unassembled WGS sequence"/>
</dbReference>
<dbReference type="InterPro" id="IPR001584">
    <property type="entry name" value="Integrase_cat-core"/>
</dbReference>
<dbReference type="InterPro" id="IPR036397">
    <property type="entry name" value="RNaseH_sf"/>
</dbReference>
<proteinExistence type="predicted"/>
<dbReference type="SUPFAM" id="SSF56672">
    <property type="entry name" value="DNA/RNA polymerases"/>
    <property type="match status" value="1"/>
</dbReference>
<evidence type="ECO:0000259" key="1">
    <source>
        <dbReference type="PROSITE" id="PS50994"/>
    </source>
</evidence>
<dbReference type="InterPro" id="IPR012337">
    <property type="entry name" value="RNaseH-like_sf"/>
</dbReference>
<dbReference type="PROSITE" id="PS50994">
    <property type="entry name" value="INTEGRASE"/>
    <property type="match status" value="1"/>
</dbReference>